<dbReference type="SMART" id="SM00768">
    <property type="entry name" value="X8"/>
    <property type="match status" value="1"/>
</dbReference>
<evidence type="ECO:0000256" key="2">
    <source>
        <dbReference type="ARBA" id="ARBA00008773"/>
    </source>
</evidence>
<feature type="non-terminal residue" evidence="12">
    <location>
        <position position="1"/>
    </location>
</feature>
<keyword evidence="4 10" id="KW-0732">Signal</keyword>
<keyword evidence="6" id="KW-1015">Disulfide bond</keyword>
<dbReference type="PROSITE" id="PS00587">
    <property type="entry name" value="GLYCOSYL_HYDROL_F17"/>
    <property type="match status" value="1"/>
</dbReference>
<accession>A0AAV6LVX8</accession>
<evidence type="ECO:0000256" key="6">
    <source>
        <dbReference type="ARBA" id="ARBA00023157"/>
    </source>
</evidence>
<name>A0AAV6LVX8_9ROSI</name>
<dbReference type="EC" id="3.2.1.39" evidence="3"/>
<dbReference type="EMBL" id="JAGKQH010000020">
    <property type="protein sequence ID" value="KAG6571278.1"/>
    <property type="molecule type" value="Genomic_DNA"/>
</dbReference>
<organism evidence="12 13">
    <name type="scientific">Cucurbita argyrosperma subsp. sororia</name>
    <dbReference type="NCBI Taxonomy" id="37648"/>
    <lineage>
        <taxon>Eukaryota</taxon>
        <taxon>Viridiplantae</taxon>
        <taxon>Streptophyta</taxon>
        <taxon>Embryophyta</taxon>
        <taxon>Tracheophyta</taxon>
        <taxon>Spermatophyta</taxon>
        <taxon>Magnoliopsida</taxon>
        <taxon>eudicotyledons</taxon>
        <taxon>Gunneridae</taxon>
        <taxon>Pentapetalae</taxon>
        <taxon>rosids</taxon>
        <taxon>fabids</taxon>
        <taxon>Cucurbitales</taxon>
        <taxon>Cucurbitaceae</taxon>
        <taxon>Cucurbiteae</taxon>
        <taxon>Cucurbita</taxon>
    </lineage>
</organism>
<keyword evidence="7 9" id="KW-0326">Glycosidase</keyword>
<dbReference type="Proteomes" id="UP000685013">
    <property type="component" value="Chromosome 20"/>
</dbReference>
<gene>
    <name evidence="12" type="ORF">SDJN03_30193</name>
</gene>
<evidence type="ECO:0000256" key="8">
    <source>
        <dbReference type="RuleBase" id="RU004335"/>
    </source>
</evidence>
<evidence type="ECO:0000256" key="7">
    <source>
        <dbReference type="ARBA" id="ARBA00023295"/>
    </source>
</evidence>
<evidence type="ECO:0000256" key="3">
    <source>
        <dbReference type="ARBA" id="ARBA00012780"/>
    </source>
</evidence>
<keyword evidence="5 9" id="KW-0378">Hydrolase</keyword>
<feature type="domain" description="X8" evidence="11">
    <location>
        <begin position="370"/>
        <end position="453"/>
    </location>
</feature>
<dbReference type="PANTHER" id="PTHR32227">
    <property type="entry name" value="GLUCAN ENDO-1,3-BETA-GLUCOSIDASE BG1-RELATED-RELATED"/>
    <property type="match status" value="1"/>
</dbReference>
<comment type="catalytic activity">
    <reaction evidence="1">
        <text>Hydrolysis of (1-&gt;3)-beta-D-glucosidic linkages in (1-&gt;3)-beta-D-glucans.</text>
        <dbReference type="EC" id="3.2.1.39"/>
    </reaction>
</comment>
<proteinExistence type="inferred from homology"/>
<evidence type="ECO:0000259" key="11">
    <source>
        <dbReference type="SMART" id="SM00768"/>
    </source>
</evidence>
<comment type="caution">
    <text evidence="12">The sequence shown here is derived from an EMBL/GenBank/DDBJ whole genome shotgun (WGS) entry which is preliminary data.</text>
</comment>
<evidence type="ECO:0000313" key="12">
    <source>
        <dbReference type="EMBL" id="KAG6571278.1"/>
    </source>
</evidence>
<dbReference type="Pfam" id="PF07983">
    <property type="entry name" value="X8"/>
    <property type="match status" value="1"/>
</dbReference>
<feature type="signal peptide" evidence="10">
    <location>
        <begin position="1"/>
        <end position="25"/>
    </location>
</feature>
<evidence type="ECO:0000256" key="5">
    <source>
        <dbReference type="ARBA" id="ARBA00022801"/>
    </source>
</evidence>
<comment type="similarity">
    <text evidence="2 8">Belongs to the glycosyl hydrolase 17 family.</text>
</comment>
<evidence type="ECO:0000313" key="13">
    <source>
        <dbReference type="Proteomes" id="UP000685013"/>
    </source>
</evidence>
<evidence type="ECO:0000256" key="9">
    <source>
        <dbReference type="RuleBase" id="RU004336"/>
    </source>
</evidence>
<dbReference type="InterPro" id="IPR044965">
    <property type="entry name" value="Glyco_hydro_17_plant"/>
</dbReference>
<keyword evidence="13" id="KW-1185">Reference proteome</keyword>
<dbReference type="InterPro" id="IPR000490">
    <property type="entry name" value="Glyco_hydro_17"/>
</dbReference>
<evidence type="ECO:0000256" key="10">
    <source>
        <dbReference type="SAM" id="SignalP"/>
    </source>
</evidence>
<dbReference type="AlphaFoldDB" id="A0AAV6LVX8"/>
<dbReference type="GO" id="GO:0042973">
    <property type="term" value="F:glucan endo-1,3-beta-D-glucosidase activity"/>
    <property type="evidence" value="ECO:0007669"/>
    <property type="project" value="UniProtKB-EC"/>
</dbReference>
<dbReference type="FunFam" id="3.20.20.80:FF:000008">
    <property type="entry name" value="Glucan endo-1,3-beta-glucosidase 5"/>
    <property type="match status" value="1"/>
</dbReference>
<sequence length="533" mass="59233">MARPTSFAIAVTWATLMALTTVVEANLDVGVNWGTIASHPINPSIVVNLLKDNGIKKVKLFDSDSWIMGALAGSKIETVVAIPNDQLEKFANDYDLAKDWVKENVTTYIYDGGVDIRYVAVGNEPFLTGFNGSYIKLTFPAMQNVQKALNDAGHGDKIKVTTPLNADVYESPSNQPSDGRFRSDIHDTMKNIVHFLSSNNAPFMVNIYPFLSLYQNPDFPIDFAFLDSSGKSINDKGKTYTNVFDANYDTLVWSLKKIGEGDLKIVVGEVGWPTDANKYANLELAKRFYDGLFKNLASKKGTPMRPDEKLEIYLFSLFDEDMKSVLPGFFERHWGIFRYDGKPKFPMDLAGNGNDKMPVAAKGVQYLEKKWCVIKNSIEDLTSEVSQIDYACSLSDCTTLVFGSSCNDLNARGNFSFAYNMYFQMQDQSVEACDFGGSAEIVTKNASVGTCLFPIQIVSAGQKTMMNVVPFVSTVMALSMRAVSFLMSTLAKEKASFSVCLALTKMPNITCRVFQLFHYGGHNTFSLMPLWLR</sequence>
<dbReference type="GO" id="GO:0005975">
    <property type="term" value="P:carbohydrate metabolic process"/>
    <property type="evidence" value="ECO:0007669"/>
    <property type="project" value="InterPro"/>
</dbReference>
<evidence type="ECO:0000256" key="4">
    <source>
        <dbReference type="ARBA" id="ARBA00022729"/>
    </source>
</evidence>
<dbReference type="InterPro" id="IPR012946">
    <property type="entry name" value="X8"/>
</dbReference>
<protein>
    <recommendedName>
        <fullName evidence="3">glucan endo-1,3-beta-D-glucosidase</fullName>
        <ecNumber evidence="3">3.2.1.39</ecNumber>
    </recommendedName>
</protein>
<evidence type="ECO:0000256" key="1">
    <source>
        <dbReference type="ARBA" id="ARBA00000382"/>
    </source>
</evidence>
<dbReference type="Pfam" id="PF00332">
    <property type="entry name" value="Glyco_hydro_17"/>
    <property type="match status" value="1"/>
</dbReference>
<feature type="chain" id="PRO_5043944297" description="glucan endo-1,3-beta-D-glucosidase" evidence="10">
    <location>
        <begin position="26"/>
        <end position="533"/>
    </location>
</feature>
<reference evidence="12 13" key="1">
    <citation type="journal article" date="2021" name="Hortic Res">
        <title>The domestication of Cucurbita argyrosperma as revealed by the genome of its wild relative.</title>
        <authorList>
            <person name="Barrera-Redondo J."/>
            <person name="Sanchez-de la Vega G."/>
            <person name="Aguirre-Liguori J.A."/>
            <person name="Castellanos-Morales G."/>
            <person name="Gutierrez-Guerrero Y.T."/>
            <person name="Aguirre-Dugua X."/>
            <person name="Aguirre-Planter E."/>
            <person name="Tenaillon M.I."/>
            <person name="Lira-Saade R."/>
            <person name="Eguiarte L.E."/>
        </authorList>
    </citation>
    <scope>NUCLEOTIDE SEQUENCE [LARGE SCALE GENOMIC DNA]</scope>
    <source>
        <strain evidence="12">JBR-2021</strain>
    </source>
</reference>